<sequence>MRLWSSENSHIFTERPLHPRKNWCLDRTRTLTAVTYREEILLLFINQLHDDELKFGYFQQDGAISHSAQDT</sequence>
<dbReference type="EMBL" id="QDEB01054793">
    <property type="protein sequence ID" value="RZC37208.1"/>
    <property type="molecule type" value="Genomic_DNA"/>
</dbReference>
<keyword evidence="2" id="KW-1185">Reference proteome</keyword>
<name>A0A482VXM3_ASBVE</name>
<accession>A0A482VXM3</accession>
<organism evidence="1 2">
    <name type="scientific">Asbolus verrucosus</name>
    <name type="common">Desert ironclad beetle</name>
    <dbReference type="NCBI Taxonomy" id="1661398"/>
    <lineage>
        <taxon>Eukaryota</taxon>
        <taxon>Metazoa</taxon>
        <taxon>Ecdysozoa</taxon>
        <taxon>Arthropoda</taxon>
        <taxon>Hexapoda</taxon>
        <taxon>Insecta</taxon>
        <taxon>Pterygota</taxon>
        <taxon>Neoptera</taxon>
        <taxon>Endopterygota</taxon>
        <taxon>Coleoptera</taxon>
        <taxon>Polyphaga</taxon>
        <taxon>Cucujiformia</taxon>
        <taxon>Tenebrionidae</taxon>
        <taxon>Pimeliinae</taxon>
        <taxon>Asbolus</taxon>
    </lineage>
</organism>
<proteinExistence type="predicted"/>
<protein>
    <recommendedName>
        <fullName evidence="3">DDE 3 domain containing protein</fullName>
    </recommendedName>
</protein>
<dbReference type="Proteomes" id="UP000292052">
    <property type="component" value="Unassembled WGS sequence"/>
</dbReference>
<evidence type="ECO:0008006" key="3">
    <source>
        <dbReference type="Google" id="ProtNLM"/>
    </source>
</evidence>
<evidence type="ECO:0000313" key="1">
    <source>
        <dbReference type="EMBL" id="RZC37208.1"/>
    </source>
</evidence>
<comment type="caution">
    <text evidence="1">The sequence shown here is derived from an EMBL/GenBank/DDBJ whole genome shotgun (WGS) entry which is preliminary data.</text>
</comment>
<reference evidence="1 2" key="1">
    <citation type="submission" date="2017-03" db="EMBL/GenBank/DDBJ databases">
        <title>Genome of the blue death feigning beetle - Asbolus verrucosus.</title>
        <authorList>
            <person name="Rider S.D."/>
        </authorList>
    </citation>
    <scope>NUCLEOTIDE SEQUENCE [LARGE SCALE GENOMIC DNA]</scope>
    <source>
        <strain evidence="1">Butters</strain>
        <tissue evidence="1">Head and leg muscle</tissue>
    </source>
</reference>
<gene>
    <name evidence="1" type="ORF">BDFB_015099</name>
</gene>
<evidence type="ECO:0000313" key="2">
    <source>
        <dbReference type="Proteomes" id="UP000292052"/>
    </source>
</evidence>
<dbReference type="OrthoDB" id="8028114at2759"/>
<dbReference type="AlphaFoldDB" id="A0A482VXM3"/>